<evidence type="ECO:0000313" key="7">
    <source>
        <dbReference type="EMBL" id="CAF4074952.1"/>
    </source>
</evidence>
<feature type="transmembrane region" description="Helical" evidence="5">
    <location>
        <begin position="236"/>
        <end position="258"/>
    </location>
</feature>
<dbReference type="Gene3D" id="1.20.1070.10">
    <property type="entry name" value="Rhodopsin 7-helix transmembrane proteins"/>
    <property type="match status" value="1"/>
</dbReference>
<keyword evidence="2 5" id="KW-0812">Transmembrane</keyword>
<dbReference type="Proteomes" id="UP000663823">
    <property type="component" value="Unassembled WGS sequence"/>
</dbReference>
<feature type="transmembrane region" description="Helical" evidence="5">
    <location>
        <begin position="92"/>
        <end position="111"/>
    </location>
</feature>
<protein>
    <recommendedName>
        <fullName evidence="6">G-protein coupled receptors family 1 profile domain-containing protein</fullName>
    </recommendedName>
</protein>
<reference evidence="7" key="1">
    <citation type="submission" date="2021-02" db="EMBL/GenBank/DDBJ databases">
        <authorList>
            <person name="Nowell W R."/>
        </authorList>
    </citation>
    <scope>NUCLEOTIDE SEQUENCE</scope>
</reference>
<organism evidence="7 8">
    <name type="scientific">Rotaria sordida</name>
    <dbReference type="NCBI Taxonomy" id="392033"/>
    <lineage>
        <taxon>Eukaryota</taxon>
        <taxon>Metazoa</taxon>
        <taxon>Spiralia</taxon>
        <taxon>Gnathifera</taxon>
        <taxon>Rotifera</taxon>
        <taxon>Eurotatoria</taxon>
        <taxon>Bdelloidea</taxon>
        <taxon>Philodinida</taxon>
        <taxon>Philodinidae</taxon>
        <taxon>Rotaria</taxon>
    </lineage>
</organism>
<dbReference type="InterPro" id="IPR017452">
    <property type="entry name" value="GPCR_Rhodpsn_7TM"/>
</dbReference>
<dbReference type="GO" id="GO:0016020">
    <property type="term" value="C:membrane"/>
    <property type="evidence" value="ECO:0007669"/>
    <property type="project" value="UniProtKB-SubCell"/>
</dbReference>
<keyword evidence="3 5" id="KW-1133">Transmembrane helix</keyword>
<evidence type="ECO:0000313" key="8">
    <source>
        <dbReference type="Proteomes" id="UP000663823"/>
    </source>
</evidence>
<proteinExistence type="predicted"/>
<evidence type="ECO:0000256" key="5">
    <source>
        <dbReference type="SAM" id="Phobius"/>
    </source>
</evidence>
<feature type="domain" description="G-protein coupled receptors family 1 profile" evidence="6">
    <location>
        <begin position="30"/>
        <end position="249"/>
    </location>
</feature>
<keyword evidence="4 5" id="KW-0472">Membrane</keyword>
<sequence>MPVQSSSLELAAKYLYRYGGLILVVFGNVGCFLNIMVFSRKALRKNPCSIYYIAVNIFDFLFINSLLLFTTLETGFDIYITTKNIVLCRLCYYTSLYSNVLSSFCLISASIDRVLVTSSNVVNRQRSTVRLTYLCIISGTIFWMLFHSPALAFTNILQFEENVDTCFYQPGFYLTFISYYSIVKESSSILLLLIFGVWTIKNIQRLHRIKISITGTSSGTVRVGRSHIVRSKDRQLVFIVLKDIIFYAIFCSTAAIFLTEQQITQYQNKTVEQAKFDIFLKQVTIFCLHIPFTTGCYTNLFVSKAYRNAIKRIFSWNRIFPCH</sequence>
<gene>
    <name evidence="7" type="ORF">OTI717_LOCUS32878</name>
</gene>
<comment type="caution">
    <text evidence="7">The sequence shown here is derived from an EMBL/GenBank/DDBJ whole genome shotgun (WGS) entry which is preliminary data.</text>
</comment>
<comment type="subcellular location">
    <subcellularLocation>
        <location evidence="1">Membrane</location>
    </subcellularLocation>
</comment>
<feature type="transmembrane region" description="Helical" evidence="5">
    <location>
        <begin position="177"/>
        <end position="200"/>
    </location>
</feature>
<evidence type="ECO:0000259" key="6">
    <source>
        <dbReference type="PROSITE" id="PS50262"/>
    </source>
</evidence>
<feature type="transmembrane region" description="Helical" evidence="5">
    <location>
        <begin position="278"/>
        <end position="302"/>
    </location>
</feature>
<feature type="transmembrane region" description="Helical" evidence="5">
    <location>
        <begin position="15"/>
        <end position="38"/>
    </location>
</feature>
<dbReference type="EMBL" id="CAJOAX010010433">
    <property type="protein sequence ID" value="CAF4074952.1"/>
    <property type="molecule type" value="Genomic_DNA"/>
</dbReference>
<feature type="transmembrane region" description="Helical" evidence="5">
    <location>
        <begin position="50"/>
        <end position="72"/>
    </location>
</feature>
<evidence type="ECO:0000256" key="4">
    <source>
        <dbReference type="ARBA" id="ARBA00023136"/>
    </source>
</evidence>
<dbReference type="SUPFAM" id="SSF81321">
    <property type="entry name" value="Family A G protein-coupled receptor-like"/>
    <property type="match status" value="1"/>
</dbReference>
<feature type="transmembrane region" description="Helical" evidence="5">
    <location>
        <begin position="131"/>
        <end position="157"/>
    </location>
</feature>
<evidence type="ECO:0000256" key="1">
    <source>
        <dbReference type="ARBA" id="ARBA00004370"/>
    </source>
</evidence>
<evidence type="ECO:0000256" key="2">
    <source>
        <dbReference type="ARBA" id="ARBA00022692"/>
    </source>
</evidence>
<accession>A0A819T3A8</accession>
<evidence type="ECO:0000256" key="3">
    <source>
        <dbReference type="ARBA" id="ARBA00022989"/>
    </source>
</evidence>
<name>A0A819T3A8_9BILA</name>
<dbReference type="AlphaFoldDB" id="A0A819T3A8"/>
<dbReference type="PROSITE" id="PS50262">
    <property type="entry name" value="G_PROTEIN_RECEP_F1_2"/>
    <property type="match status" value="1"/>
</dbReference>